<dbReference type="SUPFAM" id="SSF52058">
    <property type="entry name" value="L domain-like"/>
    <property type="match status" value="1"/>
</dbReference>
<organism evidence="2 3">
    <name type="scientific">Danaus plexippus plexippus</name>
    <dbReference type="NCBI Taxonomy" id="278856"/>
    <lineage>
        <taxon>Eukaryota</taxon>
        <taxon>Metazoa</taxon>
        <taxon>Ecdysozoa</taxon>
        <taxon>Arthropoda</taxon>
        <taxon>Hexapoda</taxon>
        <taxon>Insecta</taxon>
        <taxon>Pterygota</taxon>
        <taxon>Neoptera</taxon>
        <taxon>Endopterygota</taxon>
        <taxon>Lepidoptera</taxon>
        <taxon>Glossata</taxon>
        <taxon>Ditrysia</taxon>
        <taxon>Papilionoidea</taxon>
        <taxon>Nymphalidae</taxon>
        <taxon>Danainae</taxon>
        <taxon>Danaini</taxon>
        <taxon>Danaina</taxon>
        <taxon>Danaus</taxon>
        <taxon>Danaus</taxon>
    </lineage>
</organism>
<dbReference type="PROSITE" id="PS51450">
    <property type="entry name" value="LRR"/>
    <property type="match status" value="2"/>
</dbReference>
<evidence type="ECO:0000313" key="2">
    <source>
        <dbReference type="EMBL" id="OWR53497.1"/>
    </source>
</evidence>
<name>A0A212FID6_DANPL</name>
<accession>A0A212FID6</accession>
<dbReference type="OrthoDB" id="2021138at2759"/>
<dbReference type="InterPro" id="IPR055414">
    <property type="entry name" value="LRR_R13L4/SHOC2-like"/>
</dbReference>
<dbReference type="Gene3D" id="3.80.10.10">
    <property type="entry name" value="Ribonuclease Inhibitor"/>
    <property type="match status" value="1"/>
</dbReference>
<dbReference type="EMBL" id="AGBW02008397">
    <property type="protein sequence ID" value="OWR53497.1"/>
    <property type="molecule type" value="Genomic_DNA"/>
</dbReference>
<dbReference type="KEGG" id="dpl:KGM_204944"/>
<evidence type="ECO:0000313" key="3">
    <source>
        <dbReference type="Proteomes" id="UP000007151"/>
    </source>
</evidence>
<dbReference type="AlphaFoldDB" id="A0A212FID6"/>
<dbReference type="eggNOG" id="KOG0619">
    <property type="taxonomic scope" value="Eukaryota"/>
</dbReference>
<gene>
    <name evidence="2" type="ORF">KGM_204944</name>
</gene>
<proteinExistence type="predicted"/>
<dbReference type="InterPro" id="IPR003591">
    <property type="entry name" value="Leu-rich_rpt_typical-subtyp"/>
</dbReference>
<sequence>MDYKNNTNTVLHWNYRGFTEFPIEYLRGGVAEITDIYLKENLISRIPSDICKLDNLESLYLSGNDITELPREISKLGRLKCLDLSGNRLRCVPDEIGDMGSLKFLILDENELREIPLRIAELRMLRYLSVCDNKLEWLPQKPVYNYYHCEFRFWRNSSLKFIPYSLWYHMFREQQTRSLSIGCLGFPRRDDQHDKNCGQPKDFTKTNFEIKFPSNYLNILNKNFASPPSLLELCKRTFYKMLTDVTTKLNGHQSLIHSETNNKEFNNNITDLYHHFKDFNINNSNIYYKNSDEGESNAYTRKKEAENFFINRKGYCTPSDIIENEFYYLPRFIKEDLCNGPISKCENVNCKKSIFDYVYFEFCLEKIILIENTEEVVLSAALCSKTCAEKWRMGKAVINWT</sequence>
<dbReference type="PANTHER" id="PTHR48051:SF1">
    <property type="entry name" value="RAS SUPPRESSOR PROTEIN 1"/>
    <property type="match status" value="1"/>
</dbReference>
<dbReference type="InterPro" id="IPR001611">
    <property type="entry name" value="Leu-rich_rpt"/>
</dbReference>
<dbReference type="InterPro" id="IPR050216">
    <property type="entry name" value="LRR_domain-containing"/>
</dbReference>
<dbReference type="STRING" id="278856.A0A212FID6"/>
<reference evidence="2 3" key="1">
    <citation type="journal article" date="2011" name="Cell">
        <title>The monarch butterfly genome yields insights into long-distance migration.</title>
        <authorList>
            <person name="Zhan S."/>
            <person name="Merlin C."/>
            <person name="Boore J.L."/>
            <person name="Reppert S.M."/>
        </authorList>
    </citation>
    <scope>NUCLEOTIDE SEQUENCE [LARGE SCALE GENOMIC DNA]</scope>
    <source>
        <strain evidence="2">F-2</strain>
    </source>
</reference>
<protein>
    <submittedName>
        <fullName evidence="2">Leucine-rich repeat and death domain-containing protein</fullName>
    </submittedName>
</protein>
<dbReference type="PANTHER" id="PTHR48051">
    <property type="match status" value="1"/>
</dbReference>
<evidence type="ECO:0000259" key="1">
    <source>
        <dbReference type="Pfam" id="PF23598"/>
    </source>
</evidence>
<keyword evidence="3" id="KW-1185">Reference proteome</keyword>
<dbReference type="GO" id="GO:0005737">
    <property type="term" value="C:cytoplasm"/>
    <property type="evidence" value="ECO:0007669"/>
    <property type="project" value="TreeGrafter"/>
</dbReference>
<dbReference type="SMART" id="SM00369">
    <property type="entry name" value="LRR_TYP"/>
    <property type="match status" value="3"/>
</dbReference>
<dbReference type="InterPro" id="IPR032675">
    <property type="entry name" value="LRR_dom_sf"/>
</dbReference>
<comment type="caution">
    <text evidence="2">The sequence shown here is derived from an EMBL/GenBank/DDBJ whole genome shotgun (WGS) entry which is preliminary data.</text>
</comment>
<dbReference type="Pfam" id="PF23598">
    <property type="entry name" value="LRR_14"/>
    <property type="match status" value="1"/>
</dbReference>
<feature type="domain" description="Disease resistance R13L4/SHOC-2-like LRR" evidence="1">
    <location>
        <begin position="38"/>
        <end position="105"/>
    </location>
</feature>
<dbReference type="Proteomes" id="UP000007151">
    <property type="component" value="Unassembled WGS sequence"/>
</dbReference>